<evidence type="ECO:0000313" key="2">
    <source>
        <dbReference type="Proteomes" id="UP000222542"/>
    </source>
</evidence>
<dbReference type="AlphaFoldDB" id="A0A2G2ZI15"/>
<dbReference type="Gramene" id="PHT81638">
    <property type="protein sequence ID" value="PHT81638"/>
    <property type="gene ID" value="T459_14653"/>
</dbReference>
<organism evidence="1 2">
    <name type="scientific">Capsicum annuum</name>
    <name type="common">Capsicum pepper</name>
    <dbReference type="NCBI Taxonomy" id="4072"/>
    <lineage>
        <taxon>Eukaryota</taxon>
        <taxon>Viridiplantae</taxon>
        <taxon>Streptophyta</taxon>
        <taxon>Embryophyta</taxon>
        <taxon>Tracheophyta</taxon>
        <taxon>Spermatophyta</taxon>
        <taxon>Magnoliopsida</taxon>
        <taxon>eudicotyledons</taxon>
        <taxon>Gunneridae</taxon>
        <taxon>Pentapetalae</taxon>
        <taxon>asterids</taxon>
        <taxon>lamiids</taxon>
        <taxon>Solanales</taxon>
        <taxon>Solanaceae</taxon>
        <taxon>Solanoideae</taxon>
        <taxon>Capsiceae</taxon>
        <taxon>Capsicum</taxon>
    </lineage>
</organism>
<proteinExistence type="predicted"/>
<comment type="caution">
    <text evidence="1">The sequence shown here is derived from an EMBL/GenBank/DDBJ whole genome shotgun (WGS) entry which is preliminary data.</text>
</comment>
<gene>
    <name evidence="1" type="ORF">T459_14653</name>
</gene>
<keyword evidence="2" id="KW-1185">Reference proteome</keyword>
<reference evidence="1 2" key="1">
    <citation type="journal article" date="2014" name="Nat. Genet.">
        <title>Genome sequence of the hot pepper provides insights into the evolution of pungency in Capsicum species.</title>
        <authorList>
            <person name="Kim S."/>
            <person name="Park M."/>
            <person name="Yeom S.I."/>
            <person name="Kim Y.M."/>
            <person name="Lee J.M."/>
            <person name="Lee H.A."/>
            <person name="Seo E."/>
            <person name="Choi J."/>
            <person name="Cheong K."/>
            <person name="Kim K.T."/>
            <person name="Jung K."/>
            <person name="Lee G.W."/>
            <person name="Oh S.K."/>
            <person name="Bae C."/>
            <person name="Kim S.B."/>
            <person name="Lee H.Y."/>
            <person name="Kim S.Y."/>
            <person name="Kim M.S."/>
            <person name="Kang B.C."/>
            <person name="Jo Y.D."/>
            <person name="Yang H.B."/>
            <person name="Jeong H.J."/>
            <person name="Kang W.H."/>
            <person name="Kwon J.K."/>
            <person name="Shin C."/>
            <person name="Lim J.Y."/>
            <person name="Park J.H."/>
            <person name="Huh J.H."/>
            <person name="Kim J.S."/>
            <person name="Kim B.D."/>
            <person name="Cohen O."/>
            <person name="Paran I."/>
            <person name="Suh M.C."/>
            <person name="Lee S.B."/>
            <person name="Kim Y.K."/>
            <person name="Shin Y."/>
            <person name="Noh S.J."/>
            <person name="Park J."/>
            <person name="Seo Y.S."/>
            <person name="Kwon S.Y."/>
            <person name="Kim H.A."/>
            <person name="Park J.M."/>
            <person name="Kim H.J."/>
            <person name="Choi S.B."/>
            <person name="Bosland P.W."/>
            <person name="Reeves G."/>
            <person name="Jo S.H."/>
            <person name="Lee B.W."/>
            <person name="Cho H.T."/>
            <person name="Choi H.S."/>
            <person name="Lee M.S."/>
            <person name="Yu Y."/>
            <person name="Do Choi Y."/>
            <person name="Park B.S."/>
            <person name="van Deynze A."/>
            <person name="Ashrafi H."/>
            <person name="Hill T."/>
            <person name="Kim W.T."/>
            <person name="Pai H.S."/>
            <person name="Ahn H.K."/>
            <person name="Yeam I."/>
            <person name="Giovannoni J.J."/>
            <person name="Rose J.K."/>
            <person name="Sorensen I."/>
            <person name="Lee S.J."/>
            <person name="Kim R.W."/>
            <person name="Choi I.Y."/>
            <person name="Choi B.S."/>
            <person name="Lim J.S."/>
            <person name="Lee Y.H."/>
            <person name="Choi D."/>
        </authorList>
    </citation>
    <scope>NUCLEOTIDE SEQUENCE [LARGE SCALE GENOMIC DNA]</scope>
    <source>
        <strain evidence="2">cv. CM334</strain>
    </source>
</reference>
<accession>A0A2G2ZI15</accession>
<dbReference type="Proteomes" id="UP000222542">
    <property type="component" value="Unassembled WGS sequence"/>
</dbReference>
<evidence type="ECO:0000313" key="1">
    <source>
        <dbReference type="EMBL" id="PHT81638.1"/>
    </source>
</evidence>
<dbReference type="EMBL" id="AYRZ02000005">
    <property type="protein sequence ID" value="PHT81638.1"/>
    <property type="molecule type" value="Genomic_DNA"/>
</dbReference>
<protein>
    <submittedName>
        <fullName evidence="1">Uncharacterized protein</fullName>
    </submittedName>
</protein>
<reference evidence="1 2" key="2">
    <citation type="journal article" date="2017" name="Genome Biol.">
        <title>New reference genome sequences of hot pepper reveal the massive evolution of plant disease-resistance genes by retroduplication.</title>
        <authorList>
            <person name="Kim S."/>
            <person name="Park J."/>
            <person name="Yeom S.I."/>
            <person name="Kim Y.M."/>
            <person name="Seo E."/>
            <person name="Kim K.T."/>
            <person name="Kim M.S."/>
            <person name="Lee J.M."/>
            <person name="Cheong K."/>
            <person name="Shin H.S."/>
            <person name="Kim S.B."/>
            <person name="Han K."/>
            <person name="Lee J."/>
            <person name="Park M."/>
            <person name="Lee H.A."/>
            <person name="Lee H.Y."/>
            <person name="Lee Y."/>
            <person name="Oh S."/>
            <person name="Lee J.H."/>
            <person name="Choi E."/>
            <person name="Choi E."/>
            <person name="Lee S.E."/>
            <person name="Jeon J."/>
            <person name="Kim H."/>
            <person name="Choi G."/>
            <person name="Song H."/>
            <person name="Lee J."/>
            <person name="Lee S.C."/>
            <person name="Kwon J.K."/>
            <person name="Lee H.Y."/>
            <person name="Koo N."/>
            <person name="Hong Y."/>
            <person name="Kim R.W."/>
            <person name="Kang W.H."/>
            <person name="Huh J.H."/>
            <person name="Kang B.C."/>
            <person name="Yang T.J."/>
            <person name="Lee Y.H."/>
            <person name="Bennetzen J.L."/>
            <person name="Choi D."/>
        </authorList>
    </citation>
    <scope>NUCLEOTIDE SEQUENCE [LARGE SCALE GENOMIC DNA]</scope>
    <source>
        <strain evidence="2">cv. CM334</strain>
    </source>
</reference>
<sequence length="333" mass="37676">MYQSMSKSPQAASSSKEWKQDLEMVPSYLEKAKQWMNKHADQNRHFVDYQVGDKAMGKIPKQYLFVRTHGPHKYALLSAPAKTVMSKTRMWPLQVPSLDHLLLCISLGEPIEQEDIDSFDVQQTRRSNIVLEIITEHIAPVQPLDDVVSNSHEAGSDSSRVQQPYAEAVADSMWVAVKQEGITALGNNHTWEIVASPKRKKVASGYTRSNTRQWVYKHDPVPVGSSPQRLAPFGAAPSICRLTWPTYKQLFWRTFNPWISSICAPGGGYGPTCPLPWPEHCHRMHSPILKLDIASCMCTWPLLRPSRATLNPWPLSQASFLDMPSHVLWHSQT</sequence>
<name>A0A2G2ZI15_CAPAN</name>